<evidence type="ECO:0000313" key="2">
    <source>
        <dbReference type="EMBL" id="HJF85997.1"/>
    </source>
</evidence>
<dbReference type="AlphaFoldDB" id="A0A921HQM0"/>
<proteinExistence type="predicted"/>
<sequence length="49" mass="5767">MVKEDRKISNIENENHGSSNSEQVRPEVLEIAKKLYDKHSNLMERLKDL</sequence>
<reference evidence="2" key="1">
    <citation type="journal article" date="2021" name="PeerJ">
        <title>Extensive microbial diversity within the chicken gut microbiome revealed by metagenomics and culture.</title>
        <authorList>
            <person name="Gilroy R."/>
            <person name="Ravi A."/>
            <person name="Getino M."/>
            <person name="Pursley I."/>
            <person name="Horton D.L."/>
            <person name="Alikhan N.F."/>
            <person name="Baker D."/>
            <person name="Gharbi K."/>
            <person name="Hall N."/>
            <person name="Watson M."/>
            <person name="Adriaenssens E.M."/>
            <person name="Foster-Nyarko E."/>
            <person name="Jarju S."/>
            <person name="Secka A."/>
            <person name="Antonio M."/>
            <person name="Oren A."/>
            <person name="Chaudhuri R.R."/>
            <person name="La Ragione R."/>
            <person name="Hildebrand F."/>
            <person name="Pallen M.J."/>
        </authorList>
    </citation>
    <scope>NUCLEOTIDE SEQUENCE</scope>
    <source>
        <strain evidence="2">7886</strain>
    </source>
</reference>
<reference evidence="2" key="2">
    <citation type="submission" date="2021-09" db="EMBL/GenBank/DDBJ databases">
        <authorList>
            <person name="Gilroy R."/>
        </authorList>
    </citation>
    <scope>NUCLEOTIDE SEQUENCE</scope>
    <source>
        <strain evidence="2">7886</strain>
    </source>
</reference>
<name>A0A921HQM0_9LACO</name>
<organism evidence="2 3">
    <name type="scientific">Companilactobacillus farciminis</name>
    <dbReference type="NCBI Taxonomy" id="1612"/>
    <lineage>
        <taxon>Bacteria</taxon>
        <taxon>Bacillati</taxon>
        <taxon>Bacillota</taxon>
        <taxon>Bacilli</taxon>
        <taxon>Lactobacillales</taxon>
        <taxon>Lactobacillaceae</taxon>
        <taxon>Companilactobacillus</taxon>
    </lineage>
</organism>
<feature type="compositionally biased region" description="Basic and acidic residues" evidence="1">
    <location>
        <begin position="1"/>
        <end position="15"/>
    </location>
</feature>
<comment type="caution">
    <text evidence="2">The sequence shown here is derived from an EMBL/GenBank/DDBJ whole genome shotgun (WGS) entry which is preliminary data.</text>
</comment>
<dbReference type="Proteomes" id="UP000747013">
    <property type="component" value="Unassembled WGS sequence"/>
</dbReference>
<feature type="region of interest" description="Disordered" evidence="1">
    <location>
        <begin position="1"/>
        <end position="25"/>
    </location>
</feature>
<dbReference type="EMBL" id="DYWC01000029">
    <property type="protein sequence ID" value="HJF85997.1"/>
    <property type="molecule type" value="Genomic_DNA"/>
</dbReference>
<accession>A0A921HQM0</accession>
<evidence type="ECO:0000256" key="1">
    <source>
        <dbReference type="SAM" id="MobiDB-lite"/>
    </source>
</evidence>
<gene>
    <name evidence="2" type="ORF">K8V88_01015</name>
</gene>
<protein>
    <submittedName>
        <fullName evidence="2">Uncharacterized protein</fullName>
    </submittedName>
</protein>
<evidence type="ECO:0000313" key="3">
    <source>
        <dbReference type="Proteomes" id="UP000747013"/>
    </source>
</evidence>